<name>A0A6H5J4R4_9HYME</name>
<evidence type="ECO:0000313" key="4">
    <source>
        <dbReference type="EMBL" id="CAB0043470.1"/>
    </source>
</evidence>
<dbReference type="OrthoDB" id="496981at2759"/>
<organism evidence="4 5">
    <name type="scientific">Trichogramma brassicae</name>
    <dbReference type="NCBI Taxonomy" id="86971"/>
    <lineage>
        <taxon>Eukaryota</taxon>
        <taxon>Metazoa</taxon>
        <taxon>Ecdysozoa</taxon>
        <taxon>Arthropoda</taxon>
        <taxon>Hexapoda</taxon>
        <taxon>Insecta</taxon>
        <taxon>Pterygota</taxon>
        <taxon>Neoptera</taxon>
        <taxon>Endopterygota</taxon>
        <taxon>Hymenoptera</taxon>
        <taxon>Apocrita</taxon>
        <taxon>Proctotrupomorpha</taxon>
        <taxon>Chalcidoidea</taxon>
        <taxon>Trichogrammatidae</taxon>
        <taxon>Trichogramma</taxon>
    </lineage>
</organism>
<accession>A0A6H5J4R4</accession>
<protein>
    <submittedName>
        <fullName evidence="4">Uncharacterized protein</fullName>
    </submittedName>
</protein>
<proteinExistence type="predicted"/>
<keyword evidence="1" id="KW-0677">Repeat</keyword>
<dbReference type="AlphaFoldDB" id="A0A6H5J4R4"/>
<dbReference type="EMBL" id="CADCXV010001316">
    <property type="protein sequence ID" value="CAB0043470.1"/>
    <property type="molecule type" value="Genomic_DNA"/>
</dbReference>
<dbReference type="InterPro" id="IPR002110">
    <property type="entry name" value="Ankyrin_rpt"/>
</dbReference>
<evidence type="ECO:0000313" key="5">
    <source>
        <dbReference type="Proteomes" id="UP000479190"/>
    </source>
</evidence>
<feature type="repeat" description="ANK" evidence="3">
    <location>
        <begin position="562"/>
        <end position="586"/>
    </location>
</feature>
<dbReference type="SMART" id="SM00248">
    <property type="entry name" value="ANK"/>
    <property type="match status" value="10"/>
</dbReference>
<dbReference type="PANTHER" id="PTHR24198:SF165">
    <property type="entry name" value="ANKYRIN REPEAT-CONTAINING PROTEIN-RELATED"/>
    <property type="match status" value="1"/>
</dbReference>
<sequence>MAQDEPNSSKISILREERENVDLENEKDRIKFFKNLYPLIENWIDGLPNLRDIFQQDEIELLLMDSMNYYSRGPRNKFKLVDRFIKFVVSTGYKDEAKLDEEGNPVLHRKTPVHLAARRQFVNFVPELFKIYDRFDVNYVDERGYTHFHAACQYGCDDVVEKFLEAGQDPNVLVPSSNCSPLYLAVFCIKESGKKVVELLLSRGADPTLADEQGVTPLHIIGRNVDYAKMIFEINSDVRKTARLVGARDKLGWTPLHVAVRSGCIGLMELLLIKGADPDAVNRYGETPLQLVCPVHVETRLSVDCSINLINHVRHVLAMSTDPRNDERYREESDNDAYESDEEYEGPFVNWYPKDAEQIHLEKLKSSRDEVDNWEIEEERIEFVRRLEPWIGDWKEQLPDLLDIFRPEEIELILETTAKNERRIDKDHRDKVIAFVARCGYKSELQLDRCARPVRLRTTAVHWAARAENTFTMTSIVANLLNIYGWANYGDESSGLTHFHAACVAGCEKNVEEFLEWGQVDADFVCRETGDSPLHLALRYGRAEVTRLLLRRGADMTLANEEGETPLHVVCKRGQFQDDDLVKMLFAFSYENRQQLQVDAVDKWGRTPLQWAVASLAPKTVDALLDCGADLSNFVFPTEDYFGKNYYQDRHYNYRDFKFIMASGALSVVESLEARGYRLDRRGASTVMNLFAEHGLFERSGYDRGRYLPHLLFTAKRWRSIFEKSAYLWWAKNERFLNESKEIMIKVDLSLHDYIQLTAEKATKLPIAYEDCFLLERFSKFCLVDVGIRKACVVHLCEKLARGFFRGWALESLRLQFPNDNAESRIRYLTNEGLWRICSKADFLVPQDNRTRIN</sequence>
<feature type="repeat" description="ANK" evidence="3">
    <location>
        <begin position="177"/>
        <end position="212"/>
    </location>
</feature>
<feature type="repeat" description="ANK" evidence="3">
    <location>
        <begin position="143"/>
        <end position="175"/>
    </location>
</feature>
<dbReference type="Proteomes" id="UP000479190">
    <property type="component" value="Unassembled WGS sequence"/>
</dbReference>
<dbReference type="PROSITE" id="PS50297">
    <property type="entry name" value="ANK_REP_REGION"/>
    <property type="match status" value="3"/>
</dbReference>
<dbReference type="PROSITE" id="PS50088">
    <property type="entry name" value="ANK_REPEAT"/>
    <property type="match status" value="5"/>
</dbReference>
<reference evidence="4 5" key="1">
    <citation type="submission" date="2020-02" db="EMBL/GenBank/DDBJ databases">
        <authorList>
            <person name="Ferguson B K."/>
        </authorList>
    </citation>
    <scope>NUCLEOTIDE SEQUENCE [LARGE SCALE GENOMIC DNA]</scope>
</reference>
<evidence type="ECO:0000256" key="2">
    <source>
        <dbReference type="ARBA" id="ARBA00023043"/>
    </source>
</evidence>
<feature type="repeat" description="ANK" evidence="3">
    <location>
        <begin position="251"/>
        <end position="283"/>
    </location>
</feature>
<dbReference type="SUPFAM" id="SSF48403">
    <property type="entry name" value="Ankyrin repeat"/>
    <property type="match status" value="2"/>
</dbReference>
<gene>
    <name evidence="4" type="ORF">TBRA_LOCUS15058</name>
</gene>
<dbReference type="Gene3D" id="1.25.40.20">
    <property type="entry name" value="Ankyrin repeat-containing domain"/>
    <property type="match status" value="3"/>
</dbReference>
<dbReference type="Pfam" id="PF12796">
    <property type="entry name" value="Ank_2"/>
    <property type="match status" value="3"/>
</dbReference>
<dbReference type="PANTHER" id="PTHR24198">
    <property type="entry name" value="ANKYRIN REPEAT AND PROTEIN KINASE DOMAIN-CONTAINING PROTEIN"/>
    <property type="match status" value="1"/>
</dbReference>
<keyword evidence="5" id="KW-1185">Reference proteome</keyword>
<evidence type="ECO:0000256" key="3">
    <source>
        <dbReference type="PROSITE-ProRule" id="PRU00023"/>
    </source>
</evidence>
<feature type="repeat" description="ANK" evidence="3">
    <location>
        <begin position="529"/>
        <end position="561"/>
    </location>
</feature>
<dbReference type="InterPro" id="IPR036770">
    <property type="entry name" value="Ankyrin_rpt-contain_sf"/>
</dbReference>
<keyword evidence="2 3" id="KW-0040">ANK repeat</keyword>
<evidence type="ECO:0000256" key="1">
    <source>
        <dbReference type="ARBA" id="ARBA00022737"/>
    </source>
</evidence>